<keyword evidence="2" id="KW-1185">Reference proteome</keyword>
<sequence length="184" mass="20243">MRGKLSDQDLTDYALNELGPEERLYVESMLAVSEECREDVYKTIDLGLMIEEAFERREGDVPLSLTDEQHVKLLDVHVPNRFLHRSVRVLAAAAAVALAFVSKDVWLPKAAVDHVTRVSSQVNTSVMQATAEGEDFVSQLANFRKLTEDPGKWLPSQPPAGAAVFGPPASFNVEAPHAGLEFTP</sequence>
<keyword evidence="1" id="KW-0472">Membrane</keyword>
<reference evidence="1 2" key="1">
    <citation type="journal article" date="2011" name="J. Bacteriol.">
        <title>Genome sequence of Chthoniobacter flavus Ellin428, an aerobic heterotrophic soil bacterium.</title>
        <authorList>
            <person name="Kant R."/>
            <person name="van Passel M.W."/>
            <person name="Palva A."/>
            <person name="Lucas S."/>
            <person name="Lapidus A."/>
            <person name="Glavina Del Rio T."/>
            <person name="Dalin E."/>
            <person name="Tice H."/>
            <person name="Bruce D."/>
            <person name="Goodwin L."/>
            <person name="Pitluck S."/>
            <person name="Larimer F.W."/>
            <person name="Land M.L."/>
            <person name="Hauser L."/>
            <person name="Sangwan P."/>
            <person name="de Vos W.M."/>
            <person name="Janssen P.H."/>
            <person name="Smidt H."/>
        </authorList>
    </citation>
    <scope>NUCLEOTIDE SEQUENCE [LARGE SCALE GENOMIC DNA]</scope>
    <source>
        <strain evidence="1 2">Ellin428</strain>
    </source>
</reference>
<dbReference type="AlphaFoldDB" id="B4CVK3"/>
<proteinExistence type="predicted"/>
<evidence type="ECO:0000313" key="1">
    <source>
        <dbReference type="EMBL" id="EDY21445.1"/>
    </source>
</evidence>
<dbReference type="STRING" id="497964.CfE428DRAFT_0690"/>
<dbReference type="RefSeq" id="WP_006978017.1">
    <property type="nucleotide sequence ID" value="NZ_ABVL01000002.1"/>
</dbReference>
<comment type="caution">
    <text evidence="1">The sequence shown here is derived from an EMBL/GenBank/DDBJ whole genome shotgun (WGS) entry which is preliminary data.</text>
</comment>
<evidence type="ECO:0000313" key="2">
    <source>
        <dbReference type="Proteomes" id="UP000005824"/>
    </source>
</evidence>
<dbReference type="InParanoid" id="B4CVK3"/>
<accession>B4CVK3</accession>
<organism evidence="1 2">
    <name type="scientific">Chthoniobacter flavus Ellin428</name>
    <dbReference type="NCBI Taxonomy" id="497964"/>
    <lineage>
        <taxon>Bacteria</taxon>
        <taxon>Pseudomonadati</taxon>
        <taxon>Verrucomicrobiota</taxon>
        <taxon>Spartobacteria</taxon>
        <taxon>Chthoniobacterales</taxon>
        <taxon>Chthoniobacteraceae</taxon>
        <taxon>Chthoniobacter</taxon>
    </lineage>
</organism>
<keyword evidence="1" id="KW-0812">Transmembrane</keyword>
<gene>
    <name evidence="1" type="ORF">CfE428DRAFT_0690</name>
</gene>
<protein>
    <submittedName>
        <fullName evidence="1">Putative transmembrane anti-sigma factor</fullName>
    </submittedName>
</protein>
<dbReference type="EMBL" id="ABVL01000002">
    <property type="protein sequence ID" value="EDY21445.1"/>
    <property type="molecule type" value="Genomic_DNA"/>
</dbReference>
<dbReference type="Proteomes" id="UP000005824">
    <property type="component" value="Unassembled WGS sequence"/>
</dbReference>
<name>B4CVK3_9BACT</name>